<dbReference type="CDD" id="cd00093">
    <property type="entry name" value="HTH_XRE"/>
    <property type="match status" value="1"/>
</dbReference>
<dbReference type="SUPFAM" id="SSF47413">
    <property type="entry name" value="lambda repressor-like DNA-binding domains"/>
    <property type="match status" value="1"/>
</dbReference>
<comment type="caution">
    <text evidence="4">The sequence shown here is derived from an EMBL/GenBank/DDBJ whole genome shotgun (WGS) entry which is preliminary data.</text>
</comment>
<dbReference type="RefSeq" id="WP_153709243.1">
    <property type="nucleotide sequence ID" value="NZ_BMDS01000001.1"/>
</dbReference>
<organism evidence="4 5">
    <name type="scientific">Limosilactobacillus caviae</name>
    <dbReference type="NCBI Taxonomy" id="1769424"/>
    <lineage>
        <taxon>Bacteria</taxon>
        <taxon>Bacillati</taxon>
        <taxon>Bacillota</taxon>
        <taxon>Bacilli</taxon>
        <taxon>Lactobacillales</taxon>
        <taxon>Lactobacillaceae</taxon>
        <taxon>Limosilactobacillus</taxon>
    </lineage>
</organism>
<feature type="domain" description="HTH cro/C1-type" evidence="3">
    <location>
        <begin position="7"/>
        <end position="61"/>
    </location>
</feature>
<dbReference type="EMBL" id="BMDS01000001">
    <property type="protein sequence ID" value="GGI62477.1"/>
    <property type="molecule type" value="Genomic_DNA"/>
</dbReference>
<keyword evidence="2" id="KW-1133">Transmembrane helix</keyword>
<keyword evidence="2" id="KW-0812">Transmembrane</keyword>
<reference evidence="5" key="1">
    <citation type="journal article" date="2019" name="Int. J. Syst. Evol. Microbiol.">
        <title>The Global Catalogue of Microorganisms (GCM) 10K type strain sequencing project: providing services to taxonomists for standard genome sequencing and annotation.</title>
        <authorList>
            <consortium name="The Broad Institute Genomics Platform"/>
            <consortium name="The Broad Institute Genome Sequencing Center for Infectious Disease"/>
            <person name="Wu L."/>
            <person name="Ma J."/>
        </authorList>
    </citation>
    <scope>NUCLEOTIDE SEQUENCE [LARGE SCALE GENOMIC DNA]</scope>
    <source>
        <strain evidence="5">CCM 8609</strain>
    </source>
</reference>
<keyword evidence="2" id="KW-0472">Membrane</keyword>
<dbReference type="Gene3D" id="1.10.260.40">
    <property type="entry name" value="lambda repressor-like DNA-binding domains"/>
    <property type="match status" value="1"/>
</dbReference>
<evidence type="ECO:0000256" key="1">
    <source>
        <dbReference type="ARBA" id="ARBA00023125"/>
    </source>
</evidence>
<dbReference type="InterPro" id="IPR001387">
    <property type="entry name" value="Cro/C1-type_HTH"/>
</dbReference>
<gene>
    <name evidence="4" type="ORF">GCM10011459_03110</name>
</gene>
<dbReference type="InterPro" id="IPR010982">
    <property type="entry name" value="Lambda_DNA-bd_dom_sf"/>
</dbReference>
<dbReference type="Pfam" id="PF01381">
    <property type="entry name" value="HTH_3"/>
    <property type="match status" value="1"/>
</dbReference>
<keyword evidence="1" id="KW-0238">DNA-binding</keyword>
<evidence type="ECO:0000256" key="2">
    <source>
        <dbReference type="SAM" id="Phobius"/>
    </source>
</evidence>
<feature type="transmembrane region" description="Helical" evidence="2">
    <location>
        <begin position="147"/>
        <end position="167"/>
    </location>
</feature>
<keyword evidence="5" id="KW-1185">Reference proteome</keyword>
<protein>
    <submittedName>
        <fullName evidence="4">Transcriptional regulator</fullName>
    </submittedName>
</protein>
<feature type="transmembrane region" description="Helical" evidence="2">
    <location>
        <begin position="114"/>
        <end position="135"/>
    </location>
</feature>
<evidence type="ECO:0000259" key="3">
    <source>
        <dbReference type="PROSITE" id="PS50943"/>
    </source>
</evidence>
<feature type="transmembrane region" description="Helical" evidence="2">
    <location>
        <begin position="90"/>
        <end position="108"/>
    </location>
</feature>
<dbReference type="PANTHER" id="PTHR46558:SF4">
    <property type="entry name" value="DNA-BIDING PHAGE PROTEIN"/>
    <property type="match status" value="1"/>
</dbReference>
<proteinExistence type="predicted"/>
<evidence type="ECO:0000313" key="5">
    <source>
        <dbReference type="Proteomes" id="UP000603295"/>
    </source>
</evidence>
<name>A0ABQ2C3K2_9LACO</name>
<accession>A0ABQ2C3K2</accession>
<evidence type="ECO:0000313" key="4">
    <source>
        <dbReference type="EMBL" id="GGI62477.1"/>
    </source>
</evidence>
<dbReference type="SMART" id="SM00530">
    <property type="entry name" value="HTH_XRE"/>
    <property type="match status" value="1"/>
</dbReference>
<dbReference type="PANTHER" id="PTHR46558">
    <property type="entry name" value="TRACRIPTIONAL REGULATORY PROTEIN-RELATED-RELATED"/>
    <property type="match status" value="1"/>
</dbReference>
<dbReference type="PROSITE" id="PS50943">
    <property type="entry name" value="HTH_CROC1"/>
    <property type="match status" value="1"/>
</dbReference>
<feature type="transmembrane region" description="Helical" evidence="2">
    <location>
        <begin position="187"/>
        <end position="206"/>
    </location>
</feature>
<sequence>MKFADKIKLYRHQHNWTQQEVAERLAISRKTISSWENSRSYPDIFMLVQISDLYHVSLDNLLREDHEMMDNYKEEHISNKKSDRDFRKSYLYNAVGSIFMMLKFIHVLPGHGGIFGVLIGAIIGFTIVNLYLLLGETNWNRVRTNEKISFTLAFIIILSLVLAINLINPLSHIPGRSADYTSGIITGRIVGSMIVSLSLTCSFSLFPQFKERSEK</sequence>
<dbReference type="Proteomes" id="UP000603295">
    <property type="component" value="Unassembled WGS sequence"/>
</dbReference>